<dbReference type="KEGG" id="cpb:Cphamn1_1219"/>
<comment type="subcellular location">
    <subcellularLocation>
        <location evidence="1">Cell membrane</location>
    </subcellularLocation>
</comment>
<dbReference type="PANTHER" id="PTHR21174">
    <property type="match status" value="1"/>
</dbReference>
<dbReference type="Gene3D" id="1.10.3210.10">
    <property type="entry name" value="Hypothetical protein af1432"/>
    <property type="match status" value="1"/>
</dbReference>
<evidence type="ECO:0000256" key="8">
    <source>
        <dbReference type="SAM" id="MobiDB-lite"/>
    </source>
</evidence>
<feature type="transmembrane region" description="Helical" evidence="9">
    <location>
        <begin position="280"/>
        <end position="301"/>
    </location>
</feature>
<keyword evidence="3 9" id="KW-0812">Transmembrane</keyword>
<evidence type="ECO:0000256" key="3">
    <source>
        <dbReference type="ARBA" id="ARBA00022692"/>
    </source>
</evidence>
<proteinExistence type="predicted"/>
<dbReference type="PANTHER" id="PTHR21174:SF0">
    <property type="entry name" value="HD PHOSPHOHYDROLASE FAMILY PROTEIN-RELATED"/>
    <property type="match status" value="1"/>
</dbReference>
<dbReference type="CDD" id="cd00077">
    <property type="entry name" value="HDc"/>
    <property type="match status" value="1"/>
</dbReference>
<evidence type="ECO:0000256" key="4">
    <source>
        <dbReference type="ARBA" id="ARBA00022741"/>
    </source>
</evidence>
<sequence length="397" mass="45682">MTVNTTLLERSSAYVTQCFEAYEQQTKAVYHDIVHTRETVEAGEKIAAGMNLPEESIVLVMLACWFHDIGHIYSETEHETKSAVLAEAFLTDQGVDTETIEAVKECILATRIPQAPQNLMQQIVCDADLSHLGSKNYKHKNTLLRNEFEHNRGTPFSDLEWIEINIGFFSGHSFFTPYAQTLFNNQKEENLDALKDEMNKVILRQKKKAKRKKENDKNKTGADRGVERNMEVYYRTSSRNHVSFSAIVDQKANIMIQTNSLIFSIIISLLVRKLDQLPDLIIPTFLMLLTCVATIITSVLATRPNVTRHETTTEDIRNKKANLLFFGSFVNLDLDSYEWGVGEMLKDKPYYIKNMIRDTYFLGKVLDRKYKFLRLSYDIFMVGLVLSISLYTYAFMN</sequence>
<evidence type="ECO:0000313" key="11">
    <source>
        <dbReference type="EMBL" id="ACE04151.1"/>
    </source>
</evidence>
<dbReference type="GO" id="GO:0000166">
    <property type="term" value="F:nucleotide binding"/>
    <property type="evidence" value="ECO:0007669"/>
    <property type="project" value="UniProtKB-KW"/>
</dbReference>
<keyword evidence="6" id="KW-0051">Antiviral defense</keyword>
<dbReference type="InterPro" id="IPR006674">
    <property type="entry name" value="HD_domain"/>
</dbReference>
<dbReference type="SUPFAM" id="SSF109604">
    <property type="entry name" value="HD-domain/PDEase-like"/>
    <property type="match status" value="1"/>
</dbReference>
<gene>
    <name evidence="11" type="ordered locus">Cphamn1_1219</name>
</gene>
<dbReference type="InterPro" id="IPR043760">
    <property type="entry name" value="PycTM_dom"/>
</dbReference>
<keyword evidence="4" id="KW-0547">Nucleotide-binding</keyword>
<dbReference type="GO" id="GO:0016787">
    <property type="term" value="F:hydrolase activity"/>
    <property type="evidence" value="ECO:0007669"/>
    <property type="project" value="UniProtKB-KW"/>
</dbReference>
<protein>
    <submittedName>
        <fullName evidence="11">Metal dependent phosphohydrolase</fullName>
    </submittedName>
</protein>
<dbReference type="HOGENOM" id="CLU_057657_0_0_10"/>
<keyword evidence="5 9" id="KW-1133">Transmembrane helix</keyword>
<dbReference type="SMART" id="SM00471">
    <property type="entry name" value="HDc"/>
    <property type="match status" value="1"/>
</dbReference>
<accession>B3EQX0</accession>
<dbReference type="STRING" id="331678.Cphamn1_1219"/>
<dbReference type="OrthoDB" id="5728337at2"/>
<feature type="region of interest" description="Disordered" evidence="8">
    <location>
        <begin position="205"/>
        <end position="224"/>
    </location>
</feature>
<dbReference type="GO" id="GO:0005886">
    <property type="term" value="C:plasma membrane"/>
    <property type="evidence" value="ECO:0007669"/>
    <property type="project" value="UniProtKB-SubCell"/>
</dbReference>
<keyword evidence="2" id="KW-1003">Cell membrane</keyword>
<dbReference type="Pfam" id="PF01966">
    <property type="entry name" value="HD"/>
    <property type="match status" value="1"/>
</dbReference>
<dbReference type="AlphaFoldDB" id="B3EQX0"/>
<evidence type="ECO:0000256" key="6">
    <source>
        <dbReference type="ARBA" id="ARBA00023118"/>
    </source>
</evidence>
<dbReference type="EMBL" id="CP001101">
    <property type="protein sequence ID" value="ACE04151.1"/>
    <property type="molecule type" value="Genomic_DNA"/>
</dbReference>
<feature type="compositionally biased region" description="Basic and acidic residues" evidence="8">
    <location>
        <begin position="213"/>
        <end position="224"/>
    </location>
</feature>
<organism evidence="11">
    <name type="scientific">Chlorobium phaeobacteroides (strain BS1)</name>
    <dbReference type="NCBI Taxonomy" id="331678"/>
    <lineage>
        <taxon>Bacteria</taxon>
        <taxon>Pseudomonadati</taxon>
        <taxon>Chlorobiota</taxon>
        <taxon>Chlorobiia</taxon>
        <taxon>Chlorobiales</taxon>
        <taxon>Chlorobiaceae</taxon>
        <taxon>Chlorobium/Pelodictyon group</taxon>
        <taxon>Chlorobium</taxon>
    </lineage>
</organism>
<evidence type="ECO:0000259" key="10">
    <source>
        <dbReference type="SMART" id="SM00471"/>
    </source>
</evidence>
<evidence type="ECO:0000256" key="2">
    <source>
        <dbReference type="ARBA" id="ARBA00022475"/>
    </source>
</evidence>
<feature type="transmembrane region" description="Helical" evidence="9">
    <location>
        <begin position="375"/>
        <end position="396"/>
    </location>
</feature>
<evidence type="ECO:0000256" key="1">
    <source>
        <dbReference type="ARBA" id="ARBA00004236"/>
    </source>
</evidence>
<dbReference type="GO" id="GO:0051607">
    <property type="term" value="P:defense response to virus"/>
    <property type="evidence" value="ECO:0007669"/>
    <property type="project" value="UniProtKB-KW"/>
</dbReference>
<feature type="domain" description="HD/PDEase" evidence="10">
    <location>
        <begin position="28"/>
        <end position="142"/>
    </location>
</feature>
<dbReference type="eggNOG" id="COG4339">
    <property type="taxonomic scope" value="Bacteria"/>
</dbReference>
<evidence type="ECO:0000256" key="7">
    <source>
        <dbReference type="ARBA" id="ARBA00023136"/>
    </source>
</evidence>
<dbReference type="InterPro" id="IPR009218">
    <property type="entry name" value="HD_phosphohydro"/>
</dbReference>
<name>B3EQX0_CHLPB</name>
<evidence type="ECO:0000256" key="5">
    <source>
        <dbReference type="ARBA" id="ARBA00022989"/>
    </source>
</evidence>
<dbReference type="Pfam" id="PF18967">
    <property type="entry name" value="PycTM"/>
    <property type="match status" value="1"/>
</dbReference>
<keyword evidence="11" id="KW-0378">Hydrolase</keyword>
<dbReference type="InterPro" id="IPR003607">
    <property type="entry name" value="HD/PDEase_dom"/>
</dbReference>
<evidence type="ECO:0000256" key="9">
    <source>
        <dbReference type="SAM" id="Phobius"/>
    </source>
</evidence>
<keyword evidence="7 9" id="KW-0472">Membrane</keyword>
<reference evidence="11" key="1">
    <citation type="submission" date="2008-06" db="EMBL/GenBank/DDBJ databases">
        <title>Complete sequence of Chlorobium phaeobacteroides BS1.</title>
        <authorList>
            <consortium name="US DOE Joint Genome Institute"/>
            <person name="Lucas S."/>
            <person name="Copeland A."/>
            <person name="Lapidus A."/>
            <person name="Glavina del Rio T."/>
            <person name="Dalin E."/>
            <person name="Tice H."/>
            <person name="Bruce D."/>
            <person name="Goodwin L."/>
            <person name="Pitluck S."/>
            <person name="Schmutz J."/>
            <person name="Larimer F."/>
            <person name="Land M."/>
            <person name="Hauser L."/>
            <person name="Kyrpides N."/>
            <person name="Ovchinnikova G."/>
            <person name="Li T."/>
            <person name="Liu Z."/>
            <person name="Zhao F."/>
            <person name="Overmann J."/>
            <person name="Bryant D.A."/>
            <person name="Richardson P."/>
        </authorList>
    </citation>
    <scope>NUCLEOTIDE SEQUENCE [LARGE SCALE GENOMIC DNA]</scope>
    <source>
        <strain evidence="11">BS1</strain>
    </source>
</reference>